<dbReference type="GO" id="GO:0005682">
    <property type="term" value="C:U5 snRNP"/>
    <property type="evidence" value="ECO:0007669"/>
    <property type="project" value="TreeGrafter"/>
</dbReference>
<evidence type="ECO:0000256" key="4">
    <source>
        <dbReference type="ARBA" id="ARBA00023015"/>
    </source>
</evidence>
<evidence type="ECO:0000256" key="1">
    <source>
        <dbReference type="ARBA" id="ARBA00004123"/>
    </source>
</evidence>
<dbReference type="FunFam" id="3.40.30.10:FF:000004">
    <property type="entry name" value="Spliceosomal protein DIB1"/>
    <property type="match status" value="1"/>
</dbReference>
<name>A0A915Q5F3_9BILA</name>
<dbReference type="PANTHER" id="PTHR12052:SF5">
    <property type="entry name" value="THIOREDOXIN-LIKE PROTEIN 4A"/>
    <property type="match status" value="1"/>
</dbReference>
<evidence type="ECO:0000256" key="7">
    <source>
        <dbReference type="ARBA" id="ARBA00023242"/>
    </source>
</evidence>
<comment type="similarity">
    <text evidence="2">Belongs to the DIM1 family.</text>
</comment>
<accession>A0A915Q5F3</accession>
<dbReference type="GO" id="GO:0000398">
    <property type="term" value="P:mRNA splicing, via spliceosome"/>
    <property type="evidence" value="ECO:0007669"/>
    <property type="project" value="InterPro"/>
</dbReference>
<dbReference type="Gene3D" id="6.10.280.10">
    <property type="entry name" value="Mediator complex, subunit Med21"/>
    <property type="match status" value="1"/>
</dbReference>
<dbReference type="Proteomes" id="UP000887581">
    <property type="component" value="Unplaced"/>
</dbReference>
<keyword evidence="5" id="KW-0804">Transcription</keyword>
<evidence type="ECO:0000256" key="8">
    <source>
        <dbReference type="ARBA" id="ARBA00058660"/>
    </source>
</evidence>
<evidence type="ECO:0000256" key="5">
    <source>
        <dbReference type="ARBA" id="ARBA00023163"/>
    </source>
</evidence>
<dbReference type="SMART" id="SM01410">
    <property type="entry name" value="DIM1"/>
    <property type="match status" value="1"/>
</dbReference>
<evidence type="ECO:0000256" key="11">
    <source>
        <dbReference type="ARBA" id="ARBA00078681"/>
    </source>
</evidence>
<evidence type="ECO:0000256" key="10">
    <source>
        <dbReference type="ARBA" id="ARBA00074493"/>
    </source>
</evidence>
<dbReference type="Pfam" id="PF11221">
    <property type="entry name" value="Med21"/>
    <property type="match status" value="1"/>
</dbReference>
<reference evidence="15" key="1">
    <citation type="submission" date="2022-11" db="UniProtKB">
        <authorList>
            <consortium name="WormBaseParasite"/>
        </authorList>
    </citation>
    <scope>IDENTIFICATION</scope>
</reference>
<evidence type="ECO:0000256" key="3">
    <source>
        <dbReference type="ARBA" id="ARBA00022664"/>
    </source>
</evidence>
<dbReference type="InterPro" id="IPR037212">
    <property type="entry name" value="Med7/Med21-like"/>
</dbReference>
<dbReference type="GO" id="GO:0046540">
    <property type="term" value="C:U4/U6 x U5 tri-snRNP complex"/>
    <property type="evidence" value="ECO:0007669"/>
    <property type="project" value="InterPro"/>
</dbReference>
<evidence type="ECO:0000313" key="15">
    <source>
        <dbReference type="WBParaSite" id="sdigi.contig8.g941.t1"/>
    </source>
</evidence>
<dbReference type="SUPFAM" id="SSF140718">
    <property type="entry name" value="Mediator hinge subcomplex-like"/>
    <property type="match status" value="1"/>
</dbReference>
<keyword evidence="3" id="KW-0507">mRNA processing</keyword>
<protein>
    <recommendedName>
        <fullName evidence="10">Thioredoxin-like protein 4A</fullName>
    </recommendedName>
    <alternativeName>
        <fullName evidence="13">DIM1 protein homolog</fullName>
    </alternativeName>
    <alternativeName>
        <fullName evidence="11">Spliceosomal U5 snRNP-specific 15 kDa protein</fullName>
    </alternativeName>
    <alternativeName>
        <fullName evidence="12">Thioredoxin-like U5 snRNP protein U5-15kD</fullName>
    </alternativeName>
</protein>
<dbReference type="AlphaFoldDB" id="A0A915Q5F3"/>
<dbReference type="CDD" id="cd02954">
    <property type="entry name" value="DIM1"/>
    <property type="match status" value="1"/>
</dbReference>
<comment type="subunit">
    <text evidence="9">Component of the precatalytic spliceosome (spliceosome B complex). Component of the U5 snRNP complex. Component of the U4/U6-U5 tri-snRNP complex. The U4/U6-U5 tri-snRNP complex is a building block of the precatalytic spliceosome (spliceosome B complex). The U4/U6-U5 tri-snRNP complex is composed of the U4, U6 and U5 snRNAs and at least PRPF3, PRPF4, PRPF6, PRPF8, PRPF31, SNRNP200, TXNL4A, SNRNP40, SNRPB, SNRPD1, SNRPD2, SNRPD3, SNRPE, SNRPF, SNRPG, DDX23, CD2BP2, PPIH, SNU13, EFTUD2, SART1 and USP39, plus LSM2, LSM3, LSM4, LSM5, LSM6, LSM7 and LSM8. Directly interacts with CD2BP2. Interacts with HNRPF, HNRPH2, NEDD9 and PQBP1. Interacts with ERBB4.</text>
</comment>
<evidence type="ECO:0000313" key="14">
    <source>
        <dbReference type="Proteomes" id="UP000887581"/>
    </source>
</evidence>
<evidence type="ECO:0000256" key="12">
    <source>
        <dbReference type="ARBA" id="ARBA00080167"/>
    </source>
</evidence>
<dbReference type="GO" id="GO:0005681">
    <property type="term" value="C:spliceosomal complex"/>
    <property type="evidence" value="ECO:0007669"/>
    <property type="project" value="TreeGrafter"/>
</dbReference>
<dbReference type="Gene3D" id="3.40.30.10">
    <property type="entry name" value="Glutaredoxin"/>
    <property type="match status" value="1"/>
</dbReference>
<evidence type="ECO:0000256" key="9">
    <source>
        <dbReference type="ARBA" id="ARBA00065304"/>
    </source>
</evidence>
<keyword evidence="4" id="KW-0805">Transcription regulation</keyword>
<dbReference type="Pfam" id="PF02966">
    <property type="entry name" value="DIM1"/>
    <property type="match status" value="1"/>
</dbReference>
<evidence type="ECO:0000256" key="6">
    <source>
        <dbReference type="ARBA" id="ARBA00023187"/>
    </source>
</evidence>
<dbReference type="SUPFAM" id="SSF52833">
    <property type="entry name" value="Thioredoxin-like"/>
    <property type="match status" value="1"/>
</dbReference>
<dbReference type="WBParaSite" id="sdigi.contig8.g941.t1">
    <property type="protein sequence ID" value="sdigi.contig8.g941.t1"/>
    <property type="gene ID" value="sdigi.contig8.g941"/>
</dbReference>
<organism evidence="14 15">
    <name type="scientific">Setaria digitata</name>
    <dbReference type="NCBI Taxonomy" id="48799"/>
    <lineage>
        <taxon>Eukaryota</taxon>
        <taxon>Metazoa</taxon>
        <taxon>Ecdysozoa</taxon>
        <taxon>Nematoda</taxon>
        <taxon>Chromadorea</taxon>
        <taxon>Rhabditida</taxon>
        <taxon>Spirurina</taxon>
        <taxon>Spiruromorpha</taxon>
        <taxon>Filarioidea</taxon>
        <taxon>Setariidae</taxon>
        <taxon>Setaria</taxon>
    </lineage>
</organism>
<comment type="subcellular location">
    <subcellularLocation>
        <location evidence="1">Nucleus</location>
    </subcellularLocation>
</comment>
<evidence type="ECO:0000256" key="13">
    <source>
        <dbReference type="ARBA" id="ARBA00081873"/>
    </source>
</evidence>
<sequence>MLPHLSNGWQVDQAILAEEDRVVLIRFGHDWDPSCMRMDETLYKIANKVKNFAVIYLVDTTEVPDFNKMYELYDPCTVMFFFRNKHIMVDLGTGNNNKINWPITDGQELIDILETVYRGARKGRGIHVRTSQYFANANENLMPVCVSLHIDRLTQLQDLVNELANLMCNSIGVLRLTAPPCDFNGTSKALEDEENCGLFAATIAHTAKDIEILIDSLPIDEPAASNSEIDSSLLNMDEHRHRAARELEQAVIDGEELIKKIQKALAEIARVQMLSRPFV</sequence>
<keyword evidence="7" id="KW-0539">Nucleus</keyword>
<keyword evidence="14" id="KW-1185">Reference proteome</keyword>
<comment type="function">
    <text evidence="8">Plays a role in pre-mRNA splicing as component of the U5 snRNP and U4/U6-U5 tri-snRNP complexes that are involved in spliceosome assembly, and as component of the precatalytic spliceosome (spliceosome B complex).</text>
</comment>
<dbReference type="GO" id="GO:0016592">
    <property type="term" value="C:mediator complex"/>
    <property type="evidence" value="ECO:0007669"/>
    <property type="project" value="InterPro"/>
</dbReference>
<proteinExistence type="inferred from homology"/>
<dbReference type="PANTHER" id="PTHR12052">
    <property type="entry name" value="THIOREDOXIN-LIKE PROTEN 4A, 4B"/>
    <property type="match status" value="1"/>
</dbReference>
<evidence type="ECO:0000256" key="2">
    <source>
        <dbReference type="ARBA" id="ARBA00008241"/>
    </source>
</evidence>
<dbReference type="InterPro" id="IPR004123">
    <property type="entry name" value="Dim1"/>
</dbReference>
<dbReference type="InterPro" id="IPR021384">
    <property type="entry name" value="Mediator_Med21"/>
</dbReference>
<dbReference type="InterPro" id="IPR036249">
    <property type="entry name" value="Thioredoxin-like_sf"/>
</dbReference>
<keyword evidence="6" id="KW-0508">mRNA splicing</keyword>